<dbReference type="RefSeq" id="WP_386093977.1">
    <property type="nucleotide sequence ID" value="NZ_JBHUOZ010000001.1"/>
</dbReference>
<accession>A0ABW6A0X8</accession>
<dbReference type="EMBL" id="JBHUOZ010000001">
    <property type="protein sequence ID" value="MFD2918226.1"/>
    <property type="molecule type" value="Genomic_DNA"/>
</dbReference>
<keyword evidence="2" id="KW-0238">DNA-binding</keyword>
<evidence type="ECO:0000256" key="1">
    <source>
        <dbReference type="ARBA" id="ARBA00023015"/>
    </source>
</evidence>
<gene>
    <name evidence="5" type="ORF">ACFS6H_00815</name>
</gene>
<dbReference type="Proteomes" id="UP001597511">
    <property type="component" value="Unassembled WGS sequence"/>
</dbReference>
<evidence type="ECO:0000313" key="5">
    <source>
        <dbReference type="EMBL" id="MFD2918226.1"/>
    </source>
</evidence>
<dbReference type="InterPro" id="IPR050204">
    <property type="entry name" value="AraC_XylS_family_regulators"/>
</dbReference>
<dbReference type="Gene3D" id="1.10.10.60">
    <property type="entry name" value="Homeodomain-like"/>
    <property type="match status" value="1"/>
</dbReference>
<dbReference type="SUPFAM" id="SSF46689">
    <property type="entry name" value="Homeodomain-like"/>
    <property type="match status" value="1"/>
</dbReference>
<dbReference type="InterPro" id="IPR046532">
    <property type="entry name" value="DUF6597"/>
</dbReference>
<feature type="domain" description="HTH araC/xylS-type" evidence="4">
    <location>
        <begin position="159"/>
        <end position="260"/>
    </location>
</feature>
<sequence>MNYQTFPPHTDIAFLVKCYWSLEVPAEVPAQKQRIVPDGCMEMIFILGDDIRRYTSEQEFIIQPPAIVVGQITEPFIIEPTGYVHCFAARFYPYGFANLVDIPVTDLANKETPIADLFGETVATTLEQQIITATGNEERIKILEAFFLDRFRHKPTIDSIVTNTIDALLAAKGSTSINTLLENNLAKRRQLERKFYKQVGLSPKQLGKIIRLQAALKLLLSRQNESLTHVAYESEYFDQAHFIKDFKAFTGINPKDFLDHDNMTLSSLFYTTR</sequence>
<protein>
    <submittedName>
        <fullName evidence="5">DUF6597 domain-containing transcriptional factor</fullName>
    </submittedName>
</protein>
<keyword evidence="1" id="KW-0805">Transcription regulation</keyword>
<dbReference type="PROSITE" id="PS01124">
    <property type="entry name" value="HTH_ARAC_FAMILY_2"/>
    <property type="match status" value="1"/>
</dbReference>
<evidence type="ECO:0000313" key="6">
    <source>
        <dbReference type="Proteomes" id="UP001597511"/>
    </source>
</evidence>
<dbReference type="SMART" id="SM00342">
    <property type="entry name" value="HTH_ARAC"/>
    <property type="match status" value="1"/>
</dbReference>
<dbReference type="Pfam" id="PF12833">
    <property type="entry name" value="HTH_18"/>
    <property type="match status" value="1"/>
</dbReference>
<dbReference type="PANTHER" id="PTHR46796">
    <property type="entry name" value="HTH-TYPE TRANSCRIPTIONAL ACTIVATOR RHAS-RELATED"/>
    <property type="match status" value="1"/>
</dbReference>
<evidence type="ECO:0000256" key="3">
    <source>
        <dbReference type="ARBA" id="ARBA00023163"/>
    </source>
</evidence>
<reference evidence="6" key="1">
    <citation type="journal article" date="2019" name="Int. J. Syst. Evol. Microbiol.">
        <title>The Global Catalogue of Microorganisms (GCM) 10K type strain sequencing project: providing services to taxonomists for standard genome sequencing and annotation.</title>
        <authorList>
            <consortium name="The Broad Institute Genomics Platform"/>
            <consortium name="The Broad Institute Genome Sequencing Center for Infectious Disease"/>
            <person name="Wu L."/>
            <person name="Ma J."/>
        </authorList>
    </citation>
    <scope>NUCLEOTIDE SEQUENCE [LARGE SCALE GENOMIC DNA]</scope>
    <source>
        <strain evidence="6">KCTC 23299</strain>
    </source>
</reference>
<evidence type="ECO:0000256" key="2">
    <source>
        <dbReference type="ARBA" id="ARBA00023125"/>
    </source>
</evidence>
<evidence type="ECO:0000259" key="4">
    <source>
        <dbReference type="PROSITE" id="PS01124"/>
    </source>
</evidence>
<dbReference type="Pfam" id="PF20240">
    <property type="entry name" value="DUF6597"/>
    <property type="match status" value="1"/>
</dbReference>
<comment type="caution">
    <text evidence="5">The sequence shown here is derived from an EMBL/GenBank/DDBJ whole genome shotgun (WGS) entry which is preliminary data.</text>
</comment>
<keyword evidence="3" id="KW-0804">Transcription</keyword>
<proteinExistence type="predicted"/>
<organism evidence="5 6">
    <name type="scientific">Terrimonas rubra</name>
    <dbReference type="NCBI Taxonomy" id="1035890"/>
    <lineage>
        <taxon>Bacteria</taxon>
        <taxon>Pseudomonadati</taxon>
        <taxon>Bacteroidota</taxon>
        <taxon>Chitinophagia</taxon>
        <taxon>Chitinophagales</taxon>
        <taxon>Chitinophagaceae</taxon>
        <taxon>Terrimonas</taxon>
    </lineage>
</organism>
<dbReference type="InterPro" id="IPR009057">
    <property type="entry name" value="Homeodomain-like_sf"/>
</dbReference>
<dbReference type="InterPro" id="IPR018060">
    <property type="entry name" value="HTH_AraC"/>
</dbReference>
<dbReference type="PANTHER" id="PTHR46796:SF13">
    <property type="entry name" value="HTH-TYPE TRANSCRIPTIONAL ACTIVATOR RHAS"/>
    <property type="match status" value="1"/>
</dbReference>
<keyword evidence="6" id="KW-1185">Reference proteome</keyword>
<name>A0ABW6A0X8_9BACT</name>